<dbReference type="STRING" id="1105367.CG50_07195"/>
<gene>
    <name evidence="1" type="ORF">CG50_07195</name>
</gene>
<dbReference type="AlphaFoldDB" id="A0A086XSI2"/>
<comment type="caution">
    <text evidence="1">The sequence shown here is derived from an EMBL/GenBank/DDBJ whole genome shotgun (WGS) entry which is preliminary data.</text>
</comment>
<name>A0A086XSI2_9RHOB</name>
<keyword evidence="2" id="KW-1185">Reference proteome</keyword>
<dbReference type="Proteomes" id="UP000028824">
    <property type="component" value="Unassembled WGS sequence"/>
</dbReference>
<reference evidence="1 2" key="1">
    <citation type="submission" date="2014-03" db="EMBL/GenBank/DDBJ databases">
        <title>Genome of Paenirhodobacter enshiensis DW2-9.</title>
        <authorList>
            <person name="Wang D."/>
            <person name="Wang G."/>
        </authorList>
    </citation>
    <scope>NUCLEOTIDE SEQUENCE [LARGE SCALE GENOMIC DNA]</scope>
    <source>
        <strain evidence="1 2">DW2-9</strain>
    </source>
</reference>
<dbReference type="Pfam" id="PF21983">
    <property type="entry name" value="NikA-like"/>
    <property type="match status" value="1"/>
</dbReference>
<accession>A0A086XSI2</accession>
<evidence type="ECO:0000313" key="1">
    <source>
        <dbReference type="EMBL" id="KFI24982.1"/>
    </source>
</evidence>
<sequence>MRCSKEERARWKAKAAAHQMPLSEYLRAALDGAPSGRRRAPPAVDHRLLVQVARAGNNLNQIARALNAAHRSGAPLDALAVLAELIEINRALRAALESFSR</sequence>
<organism evidence="1 2">
    <name type="scientific">Paenirhodobacter enshiensis</name>
    <dbReference type="NCBI Taxonomy" id="1105367"/>
    <lineage>
        <taxon>Bacteria</taxon>
        <taxon>Pseudomonadati</taxon>
        <taxon>Pseudomonadota</taxon>
        <taxon>Alphaproteobacteria</taxon>
        <taxon>Rhodobacterales</taxon>
        <taxon>Rhodobacter group</taxon>
        <taxon>Paenirhodobacter</taxon>
    </lineage>
</organism>
<dbReference type="EMBL" id="JFZB01000030">
    <property type="protein sequence ID" value="KFI24982.1"/>
    <property type="molecule type" value="Genomic_DNA"/>
</dbReference>
<dbReference type="eggNOG" id="ENOG5033BEY">
    <property type="taxonomic scope" value="Bacteria"/>
</dbReference>
<proteinExistence type="predicted"/>
<protein>
    <submittedName>
        <fullName evidence="1">Uncharacterized protein</fullName>
    </submittedName>
</protein>
<dbReference type="InterPro" id="IPR053842">
    <property type="entry name" value="NikA-like"/>
</dbReference>
<evidence type="ECO:0000313" key="2">
    <source>
        <dbReference type="Proteomes" id="UP000028824"/>
    </source>
</evidence>